<dbReference type="PANTHER" id="PTHR11085">
    <property type="entry name" value="NAD-DEPENDENT PROTEIN DEACYLASE SIRTUIN-5, MITOCHONDRIAL-RELATED"/>
    <property type="match status" value="1"/>
</dbReference>
<dbReference type="InterPro" id="IPR026590">
    <property type="entry name" value="Ssirtuin_cat_dom"/>
</dbReference>
<dbReference type="InterPro" id="IPR050134">
    <property type="entry name" value="NAD-dep_sirtuin_deacylases"/>
</dbReference>
<dbReference type="InterPro" id="IPR003000">
    <property type="entry name" value="Sirtuin"/>
</dbReference>
<dbReference type="EMBL" id="LN891022">
    <property type="protein sequence ID" value="CUS11426.1"/>
    <property type="molecule type" value="Genomic_DNA"/>
</dbReference>
<dbReference type="GO" id="GO:0070403">
    <property type="term" value="F:NAD+ binding"/>
    <property type="evidence" value="ECO:0007669"/>
    <property type="project" value="InterPro"/>
</dbReference>
<reference evidence="8" key="1">
    <citation type="submission" date="2015-10" db="EMBL/GenBank/DDBJ databases">
        <authorList>
            <person name="Regsiter A."/>
            <person name="william w."/>
        </authorList>
    </citation>
    <scope>NUCLEOTIDE SEQUENCE</scope>
    <source>
        <strain evidence="8">Montdore</strain>
    </source>
</reference>
<sequence>MKKHLLAGSVPQCETCTGLVKPNIVFFGEGLPREFRIGLSMVEEADLVIMMGSSLSGYPFAVLPGRAREGAVRVLINNEKAGGIGGRPGGVHLLGGCDWGVRRLAE</sequence>
<keyword evidence="3" id="KW-0479">Metal-binding</keyword>
<protein>
    <recommendedName>
        <fullName evidence="7">Deacetylase sirtuin-type domain-containing protein</fullName>
    </recommendedName>
</protein>
<evidence type="ECO:0000256" key="4">
    <source>
        <dbReference type="ARBA" id="ARBA00022833"/>
    </source>
</evidence>
<gene>
    <name evidence="8" type="ORF">GSTUAT00004528001</name>
</gene>
<dbReference type="InterPro" id="IPR029035">
    <property type="entry name" value="DHS-like_NAD/FAD-binding_dom"/>
</dbReference>
<dbReference type="GO" id="GO:0046872">
    <property type="term" value="F:metal ion binding"/>
    <property type="evidence" value="ECO:0007669"/>
    <property type="project" value="UniProtKB-KW"/>
</dbReference>
<feature type="non-terminal residue" evidence="8">
    <location>
        <position position="106"/>
    </location>
</feature>
<dbReference type="PROSITE" id="PS50305">
    <property type="entry name" value="SIRTUIN"/>
    <property type="match status" value="1"/>
</dbReference>
<evidence type="ECO:0000313" key="9">
    <source>
        <dbReference type="Proteomes" id="UP001412239"/>
    </source>
</evidence>
<evidence type="ECO:0000256" key="6">
    <source>
        <dbReference type="PROSITE-ProRule" id="PRU00236"/>
    </source>
</evidence>
<evidence type="ECO:0000256" key="1">
    <source>
        <dbReference type="ARBA" id="ARBA00006924"/>
    </source>
</evidence>
<dbReference type="Pfam" id="PF02146">
    <property type="entry name" value="SIR2"/>
    <property type="match status" value="1"/>
</dbReference>
<dbReference type="PANTHER" id="PTHR11085:SF6">
    <property type="entry name" value="NAD-DEPENDENT PROTEIN DEACETYLASE SIRTUIN-2"/>
    <property type="match status" value="1"/>
</dbReference>
<evidence type="ECO:0000256" key="3">
    <source>
        <dbReference type="ARBA" id="ARBA00022723"/>
    </source>
</evidence>
<evidence type="ECO:0000259" key="7">
    <source>
        <dbReference type="PROSITE" id="PS50305"/>
    </source>
</evidence>
<dbReference type="AlphaFoldDB" id="A0A292PV59"/>
<dbReference type="Proteomes" id="UP001412239">
    <property type="component" value="Unassembled WGS sequence"/>
</dbReference>
<dbReference type="GO" id="GO:0005634">
    <property type="term" value="C:nucleus"/>
    <property type="evidence" value="ECO:0007669"/>
    <property type="project" value="TreeGrafter"/>
</dbReference>
<keyword evidence="4" id="KW-0862">Zinc</keyword>
<evidence type="ECO:0000313" key="8">
    <source>
        <dbReference type="EMBL" id="CUS11426.1"/>
    </source>
</evidence>
<dbReference type="SUPFAM" id="SSF52467">
    <property type="entry name" value="DHS-like NAD/FAD-binding domain"/>
    <property type="match status" value="1"/>
</dbReference>
<evidence type="ECO:0000256" key="5">
    <source>
        <dbReference type="ARBA" id="ARBA00023027"/>
    </source>
</evidence>
<keyword evidence="5" id="KW-0520">NAD</keyword>
<name>A0A292PV59_9PEZI</name>
<keyword evidence="9" id="KW-1185">Reference proteome</keyword>
<accession>A0A292PV59</accession>
<comment type="similarity">
    <text evidence="1">Belongs to the sirtuin family. Class I subfamily.</text>
</comment>
<evidence type="ECO:0000256" key="2">
    <source>
        <dbReference type="ARBA" id="ARBA00022679"/>
    </source>
</evidence>
<proteinExistence type="inferred from homology"/>
<comment type="caution">
    <text evidence="6">Lacks conserved residue(s) required for the propagation of feature annotation.</text>
</comment>
<organism evidence="8 9">
    <name type="scientific">Tuber aestivum</name>
    <name type="common">summer truffle</name>
    <dbReference type="NCBI Taxonomy" id="59557"/>
    <lineage>
        <taxon>Eukaryota</taxon>
        <taxon>Fungi</taxon>
        <taxon>Dikarya</taxon>
        <taxon>Ascomycota</taxon>
        <taxon>Pezizomycotina</taxon>
        <taxon>Pezizomycetes</taxon>
        <taxon>Pezizales</taxon>
        <taxon>Tuberaceae</taxon>
        <taxon>Tuber</taxon>
    </lineage>
</organism>
<feature type="domain" description="Deacetylase sirtuin-type" evidence="7">
    <location>
        <begin position="1"/>
        <end position="106"/>
    </location>
</feature>
<dbReference type="Gene3D" id="3.40.50.1220">
    <property type="entry name" value="TPP-binding domain"/>
    <property type="match status" value="1"/>
</dbReference>
<keyword evidence="2" id="KW-0808">Transferase</keyword>
<dbReference type="GO" id="GO:0017136">
    <property type="term" value="F:histone deacetylase activity, NAD-dependent"/>
    <property type="evidence" value="ECO:0007669"/>
    <property type="project" value="TreeGrafter"/>
</dbReference>